<keyword evidence="10" id="KW-1185">Reference proteome</keyword>
<feature type="transmembrane region" description="Helical" evidence="6">
    <location>
        <begin position="303"/>
        <end position="327"/>
    </location>
</feature>
<keyword evidence="3 6" id="KW-0812">Transmembrane</keyword>
<reference evidence="9 10" key="1">
    <citation type="submission" date="2023-12" db="EMBL/GenBank/DDBJ databases">
        <title>Novel species of the genus Arcicella isolated from rivers.</title>
        <authorList>
            <person name="Lu H."/>
        </authorList>
    </citation>
    <scope>NUCLEOTIDE SEQUENCE [LARGE SCALE GENOMIC DNA]</scope>
    <source>
        <strain evidence="9 10">LMG 21963</strain>
    </source>
</reference>
<feature type="domain" description="ABC3 transporter permease C-terminal" evidence="7">
    <location>
        <begin position="309"/>
        <end position="424"/>
    </location>
</feature>
<feature type="transmembrane region" description="Helical" evidence="6">
    <location>
        <begin position="397"/>
        <end position="420"/>
    </location>
</feature>
<dbReference type="EMBL" id="JAYFUL010000005">
    <property type="protein sequence ID" value="MEA5256972.1"/>
    <property type="molecule type" value="Genomic_DNA"/>
</dbReference>
<evidence type="ECO:0000256" key="3">
    <source>
        <dbReference type="ARBA" id="ARBA00022692"/>
    </source>
</evidence>
<feature type="domain" description="ABC3 transporter permease C-terminal" evidence="7">
    <location>
        <begin position="704"/>
        <end position="816"/>
    </location>
</feature>
<evidence type="ECO:0000256" key="4">
    <source>
        <dbReference type="ARBA" id="ARBA00022989"/>
    </source>
</evidence>
<feature type="transmembrane region" description="Helical" evidence="6">
    <location>
        <begin position="700"/>
        <end position="722"/>
    </location>
</feature>
<dbReference type="InterPro" id="IPR050250">
    <property type="entry name" value="Macrolide_Exporter_MacB"/>
</dbReference>
<dbReference type="Proteomes" id="UP001304671">
    <property type="component" value="Unassembled WGS sequence"/>
</dbReference>
<evidence type="ECO:0000256" key="5">
    <source>
        <dbReference type="ARBA" id="ARBA00023136"/>
    </source>
</evidence>
<keyword evidence="4 6" id="KW-1133">Transmembrane helix</keyword>
<feature type="domain" description="MacB-like periplasmic core" evidence="8">
    <location>
        <begin position="507"/>
        <end position="648"/>
    </location>
</feature>
<evidence type="ECO:0000259" key="8">
    <source>
        <dbReference type="Pfam" id="PF12704"/>
    </source>
</evidence>
<dbReference type="RefSeq" id="WP_323247045.1">
    <property type="nucleotide sequence ID" value="NZ_JAYFUL010000005.1"/>
</dbReference>
<gene>
    <name evidence="9" type="ORF">VB264_04190</name>
</gene>
<protein>
    <submittedName>
        <fullName evidence="9">FtsX-like permease family protein</fullName>
    </submittedName>
</protein>
<feature type="transmembrane region" description="Helical" evidence="6">
    <location>
        <begin position="784"/>
        <end position="804"/>
    </location>
</feature>
<keyword evidence="5 6" id="KW-0472">Membrane</keyword>
<keyword evidence="2" id="KW-1003">Cell membrane</keyword>
<feature type="transmembrane region" description="Helical" evidence="6">
    <location>
        <begin position="752"/>
        <end position="772"/>
    </location>
</feature>
<organism evidence="9 10">
    <name type="scientific">Arcicella aquatica</name>
    <dbReference type="NCBI Taxonomy" id="217141"/>
    <lineage>
        <taxon>Bacteria</taxon>
        <taxon>Pseudomonadati</taxon>
        <taxon>Bacteroidota</taxon>
        <taxon>Cytophagia</taxon>
        <taxon>Cytophagales</taxon>
        <taxon>Flectobacillaceae</taxon>
        <taxon>Arcicella</taxon>
    </lineage>
</organism>
<feature type="transmembrane region" description="Helical" evidence="6">
    <location>
        <begin position="21"/>
        <end position="41"/>
    </location>
</feature>
<dbReference type="PANTHER" id="PTHR30572">
    <property type="entry name" value="MEMBRANE COMPONENT OF TRANSPORTER-RELATED"/>
    <property type="match status" value="1"/>
</dbReference>
<evidence type="ECO:0000256" key="1">
    <source>
        <dbReference type="ARBA" id="ARBA00004651"/>
    </source>
</evidence>
<proteinExistence type="predicted"/>
<dbReference type="Pfam" id="PF02687">
    <property type="entry name" value="FtsX"/>
    <property type="match status" value="2"/>
</dbReference>
<name>A0ABU5QIU3_9BACT</name>
<sequence length="823" mass="93028">MFNSYLKIALRILFRNKLYSLVNILGLAIGVSTCLVIYLLVSFELSFENFHPDRERIYRITSGFKNQDGKSFFNAGLSAPMPESILQEIPGIEYLTACHVWDSKVTVPNDKNDTKNLPKTWKSNNAEILICQPQYFNIFNYEWLEGNQKTALQTPNEVILTKNEAEKYFGKIPLQQVLGKQLYFNDSLVTTVTGIVKELPDNSDFKFKVFISFKSIEAKNWRKEFQLDEWTNTNSSSMAFVKLSQNTTAGNINAKFPTFLKKHLDQKDEWNIGRTLSLQALSDIHFNAEFGDNFSRQVHLPTLYALLGIAVFLLLIAAINFVNLATAQSITRVKEIGVRKVLGSNRKSLIIQFLCETLIITTLAVLLSVLFVEPILWIFEDFVPKELHFNILDPNTIAFLILITIVTCVLSGLYPAWIISSYQPVSSLKNQVVNGQSSTAFLRKALITFQFTASQVFILGTIIVATQSRFMLNKDLGFKKDAIINFYSDWHDTESNKKNVLIQKLKQIPEVEMVSLGDKPAKNGYSTNRVTYRNGKKEVKLDVHRRSVDANYIPMYGLKIVAGRNLTTSDTAKEFVINESYAKALGFNNPEQAIGQFLIYSGGKGDINLPIVGVVADFHLQPLHKAIQPLYMMSENKYETAFNVKVRSKGQSSTDFKAVLAKIQKAYKEVYPNSYEEFSPTFFDESIAKFYEKEERFAKILNTATGIAILISCMGLFGLVAFTTQQRTKEIGIRKVLGASVSQIVKLLSKDFLKLVILGIVIASPIAYWAMNKWLQDFAYRVDISWWIFALAAIASIIIALISVSYQSIKAALMNPVKSLRAE</sequence>
<evidence type="ECO:0000259" key="7">
    <source>
        <dbReference type="Pfam" id="PF02687"/>
    </source>
</evidence>
<dbReference type="InterPro" id="IPR003838">
    <property type="entry name" value="ABC3_permease_C"/>
</dbReference>
<dbReference type="Pfam" id="PF12704">
    <property type="entry name" value="MacB_PCD"/>
    <property type="match status" value="2"/>
</dbReference>
<feature type="domain" description="MacB-like periplasmic core" evidence="8">
    <location>
        <begin position="20"/>
        <end position="253"/>
    </location>
</feature>
<dbReference type="PANTHER" id="PTHR30572:SF18">
    <property type="entry name" value="ABC-TYPE MACROLIDE FAMILY EXPORT SYSTEM PERMEASE COMPONENT 2"/>
    <property type="match status" value="1"/>
</dbReference>
<dbReference type="InterPro" id="IPR025857">
    <property type="entry name" value="MacB_PCD"/>
</dbReference>
<accession>A0ABU5QIU3</accession>
<feature type="transmembrane region" description="Helical" evidence="6">
    <location>
        <begin position="348"/>
        <end position="377"/>
    </location>
</feature>
<evidence type="ECO:0000313" key="10">
    <source>
        <dbReference type="Proteomes" id="UP001304671"/>
    </source>
</evidence>
<comment type="subcellular location">
    <subcellularLocation>
        <location evidence="1">Cell membrane</location>
        <topology evidence="1">Multi-pass membrane protein</topology>
    </subcellularLocation>
</comment>
<evidence type="ECO:0000313" key="9">
    <source>
        <dbReference type="EMBL" id="MEA5256972.1"/>
    </source>
</evidence>
<comment type="caution">
    <text evidence="9">The sequence shown here is derived from an EMBL/GenBank/DDBJ whole genome shotgun (WGS) entry which is preliminary data.</text>
</comment>
<evidence type="ECO:0000256" key="6">
    <source>
        <dbReference type="SAM" id="Phobius"/>
    </source>
</evidence>
<evidence type="ECO:0000256" key="2">
    <source>
        <dbReference type="ARBA" id="ARBA00022475"/>
    </source>
</evidence>
<feature type="transmembrane region" description="Helical" evidence="6">
    <location>
        <begin position="441"/>
        <end position="465"/>
    </location>
</feature>